<evidence type="ECO:0000313" key="1">
    <source>
        <dbReference type="EMBL" id="BAE65460.1"/>
    </source>
</evidence>
<dbReference type="HOGENOM" id="CLU_2209483_0_0_1"/>
<dbReference type="Gene3D" id="3.40.50.720">
    <property type="entry name" value="NAD(P)-binding Rossmann-like Domain"/>
    <property type="match status" value="1"/>
</dbReference>
<dbReference type="InterPro" id="IPR036291">
    <property type="entry name" value="NAD(P)-bd_dom_sf"/>
</dbReference>
<evidence type="ECO:0000313" key="2">
    <source>
        <dbReference type="Proteomes" id="UP000006564"/>
    </source>
</evidence>
<keyword evidence="2" id="KW-1185">Reference proteome</keyword>
<proteinExistence type="predicted"/>
<accession>Q2PIR4</accession>
<dbReference type="EMBL" id="AP007172">
    <property type="protein sequence ID" value="BAE65460.1"/>
    <property type="molecule type" value="Genomic_DNA"/>
</dbReference>
<dbReference type="VEuPathDB" id="FungiDB:AO090206000098"/>
<dbReference type="RefSeq" id="XP_023093751.1">
    <property type="nucleotide sequence ID" value="XM_023233223.1"/>
</dbReference>
<name>Q2PIR4_ASPOR</name>
<reference evidence="1 2" key="1">
    <citation type="journal article" date="2005" name="Nature">
        <title>Genome sequencing and analysis of Aspergillus oryzae.</title>
        <authorList>
            <person name="Machida M."/>
            <person name="Asai K."/>
            <person name="Sano M."/>
            <person name="Tanaka T."/>
            <person name="Kumagai T."/>
            <person name="Terai G."/>
            <person name="Kusumoto K."/>
            <person name="Arima T."/>
            <person name="Akita O."/>
            <person name="Kashiwagi Y."/>
            <person name="Abe K."/>
            <person name="Gomi K."/>
            <person name="Horiuchi H."/>
            <person name="Kitamoto K."/>
            <person name="Kobayashi T."/>
            <person name="Takeuchi M."/>
            <person name="Denning D.W."/>
            <person name="Galagan J.E."/>
            <person name="Nierman W.C."/>
            <person name="Yu J."/>
            <person name="Archer D.B."/>
            <person name="Bennett J.W."/>
            <person name="Bhatnagar D."/>
            <person name="Cleveland T.E."/>
            <person name="Fedorova N.D."/>
            <person name="Gotoh O."/>
            <person name="Horikawa H."/>
            <person name="Hosoyama A."/>
            <person name="Ichinomiya M."/>
            <person name="Igarashi R."/>
            <person name="Iwashita K."/>
            <person name="Juvvadi P.R."/>
            <person name="Kato M."/>
            <person name="Kato Y."/>
            <person name="Kin T."/>
            <person name="Kokubun A."/>
            <person name="Maeda H."/>
            <person name="Maeyama N."/>
            <person name="Maruyama J."/>
            <person name="Nagasaki H."/>
            <person name="Nakajima T."/>
            <person name="Oda K."/>
            <person name="Okada K."/>
            <person name="Paulsen I."/>
            <person name="Sakamoto K."/>
            <person name="Sawano T."/>
            <person name="Takahashi M."/>
            <person name="Takase K."/>
            <person name="Terabayashi Y."/>
            <person name="Wortman J."/>
            <person name="Yamada O."/>
            <person name="Yamagata Y."/>
            <person name="Anazawa H."/>
            <person name="Hata Y."/>
            <person name="Koide Y."/>
            <person name="Komori T."/>
            <person name="Koyama Y."/>
            <person name="Minetoki T."/>
            <person name="Suharnan S."/>
            <person name="Tanaka A."/>
            <person name="Isono K."/>
            <person name="Kuhara S."/>
            <person name="Ogasawara N."/>
            <person name="Kikuchi H."/>
        </authorList>
    </citation>
    <scope>NUCLEOTIDE SEQUENCE [LARGE SCALE GENOMIC DNA]</scope>
    <source>
        <strain evidence="2">ATCC 42149 / RIB 40</strain>
    </source>
</reference>
<gene>
    <name evidence="1" type="ORF">AO090206000098</name>
</gene>
<dbReference type="KEGG" id="aor:AO090206000098"/>
<dbReference type="Pfam" id="PF13561">
    <property type="entry name" value="adh_short_C2"/>
    <property type="match status" value="1"/>
</dbReference>
<dbReference type="Proteomes" id="UP000006564">
    <property type="component" value="Chromosome 7"/>
</dbReference>
<dbReference type="AlphaFoldDB" id="Q2PIR4"/>
<dbReference type="SUPFAM" id="SSF51735">
    <property type="entry name" value="NAD(P)-binding Rossmann-fold domains"/>
    <property type="match status" value="1"/>
</dbReference>
<organism evidence="1 2">
    <name type="scientific">Aspergillus oryzae (strain ATCC 42149 / RIB 40)</name>
    <name type="common">Yellow koji mold</name>
    <dbReference type="NCBI Taxonomy" id="510516"/>
    <lineage>
        <taxon>Eukaryota</taxon>
        <taxon>Fungi</taxon>
        <taxon>Dikarya</taxon>
        <taxon>Ascomycota</taxon>
        <taxon>Pezizomycotina</taxon>
        <taxon>Eurotiomycetes</taxon>
        <taxon>Eurotiomycetidae</taxon>
        <taxon>Eurotiales</taxon>
        <taxon>Aspergillaceae</taxon>
        <taxon>Aspergillus</taxon>
        <taxon>Aspergillus subgen. Circumdati</taxon>
    </lineage>
</organism>
<dbReference type="InterPro" id="IPR002347">
    <property type="entry name" value="SDR_fam"/>
</dbReference>
<sequence>MLADCFLEVDNGVHTEPHCSIIEIKQNPKELGMIDAKCPVKRAAECEEVGDAVAYLLSSSASYITRTSLLVDAGITRLSHGYRTNRPDSVPYISSVVCRIVDHWIRF</sequence>
<protein>
    <submittedName>
        <fullName evidence="1">DNA, SC206</fullName>
    </submittedName>
</protein>
<dbReference type="GeneID" id="5998709"/>